<reference evidence="2 3" key="1">
    <citation type="submission" date="2018-10" db="EMBL/GenBank/DDBJ databases">
        <title>Staphylococcus pseudoxylosus sp. nov., isolated from bovine mastitis.</title>
        <authorList>
            <person name="Macfadyen A.C."/>
            <person name="Leroy S."/>
            <person name="Harrison E.M."/>
            <person name="Parkhill J."/>
            <person name="Holmes M.A."/>
            <person name="Paterson G.K."/>
        </authorList>
    </citation>
    <scope>NUCLEOTIDE SEQUENCE [LARGE SCALE GENOMIC DNA]</scope>
    <source>
        <strain evidence="2 3">S04009</strain>
    </source>
</reference>
<feature type="transmembrane region" description="Helical" evidence="1">
    <location>
        <begin position="122"/>
        <end position="144"/>
    </location>
</feature>
<organism evidence="2 3">
    <name type="scientific">Staphylococcus pseudoxylosus</name>
    <dbReference type="NCBI Taxonomy" id="2282419"/>
    <lineage>
        <taxon>Bacteria</taxon>
        <taxon>Bacillati</taxon>
        <taxon>Bacillota</taxon>
        <taxon>Bacilli</taxon>
        <taxon>Bacillales</taxon>
        <taxon>Staphylococcaceae</taxon>
        <taxon>Staphylococcus</taxon>
    </lineage>
</organism>
<feature type="transmembrane region" description="Helical" evidence="1">
    <location>
        <begin position="86"/>
        <end position="110"/>
    </location>
</feature>
<feature type="transmembrane region" description="Helical" evidence="1">
    <location>
        <begin position="12"/>
        <end position="36"/>
    </location>
</feature>
<sequence length="234" mass="27412">MLYSFLKYEHLKFLTSYQFIAPVFTYLLWVIGIYIYRDMPVLSSYGSTAIGLFIVMTWMTIINFGRDTLNERHIFYMQLKSKTTYLLIKILYLYLFSTLLIIFSLIYPLLLSVFDKPVSFNFVLIGIITHLLLSMFGIVLGAFITNTKIATKSYRWLLTIFIMLIIFTKEVLIATVPFTKWLLWLLPPISNLLNQLNSDNLLLLNNHFLLLCLFAVIYILIALKLLIILFKKTE</sequence>
<feature type="transmembrane region" description="Helical" evidence="1">
    <location>
        <begin position="156"/>
        <end position="178"/>
    </location>
</feature>
<name>A0AAQ0MGW1_9STAP</name>
<comment type="caution">
    <text evidence="2">The sequence shown here is derived from an EMBL/GenBank/DDBJ whole genome shotgun (WGS) entry which is preliminary data.</text>
</comment>
<dbReference type="AlphaFoldDB" id="A0AAQ0MGW1"/>
<keyword evidence="1" id="KW-0812">Transmembrane</keyword>
<protein>
    <submittedName>
        <fullName evidence="2">ABC transporter permease</fullName>
    </submittedName>
</protein>
<keyword evidence="1" id="KW-1133">Transmembrane helix</keyword>
<dbReference type="EMBL" id="RCVN01000009">
    <property type="protein sequence ID" value="RMI84746.1"/>
    <property type="molecule type" value="Genomic_DNA"/>
</dbReference>
<evidence type="ECO:0000313" key="2">
    <source>
        <dbReference type="EMBL" id="RMI84746.1"/>
    </source>
</evidence>
<proteinExistence type="predicted"/>
<accession>A0AAQ0MGW1</accession>
<dbReference type="Proteomes" id="UP000269505">
    <property type="component" value="Unassembled WGS sequence"/>
</dbReference>
<feature type="transmembrane region" description="Helical" evidence="1">
    <location>
        <begin position="42"/>
        <end position="65"/>
    </location>
</feature>
<keyword evidence="1" id="KW-0472">Membrane</keyword>
<evidence type="ECO:0000313" key="3">
    <source>
        <dbReference type="Proteomes" id="UP000269505"/>
    </source>
</evidence>
<gene>
    <name evidence="2" type="ORF">D9V42_09420</name>
</gene>
<evidence type="ECO:0000256" key="1">
    <source>
        <dbReference type="SAM" id="Phobius"/>
    </source>
</evidence>
<dbReference type="RefSeq" id="WP_122064680.1">
    <property type="nucleotide sequence ID" value="NZ_CP149857.1"/>
</dbReference>
<keyword evidence="3" id="KW-1185">Reference proteome</keyword>
<feature type="transmembrane region" description="Helical" evidence="1">
    <location>
        <begin position="208"/>
        <end position="230"/>
    </location>
</feature>